<organism evidence="4 5">
    <name type="scientific">Pholiota conissans</name>
    <dbReference type="NCBI Taxonomy" id="109636"/>
    <lineage>
        <taxon>Eukaryota</taxon>
        <taxon>Fungi</taxon>
        <taxon>Dikarya</taxon>
        <taxon>Basidiomycota</taxon>
        <taxon>Agaricomycotina</taxon>
        <taxon>Agaricomycetes</taxon>
        <taxon>Agaricomycetidae</taxon>
        <taxon>Agaricales</taxon>
        <taxon>Agaricineae</taxon>
        <taxon>Strophariaceae</taxon>
        <taxon>Pholiota</taxon>
    </lineage>
</organism>
<dbReference type="PANTHER" id="PTHR46527:SF1">
    <property type="entry name" value="NUCLEOPORIN NUP42"/>
    <property type="match status" value="1"/>
</dbReference>
<feature type="compositionally biased region" description="Polar residues" evidence="3">
    <location>
        <begin position="70"/>
        <end position="82"/>
    </location>
</feature>
<dbReference type="EMBL" id="MU155284">
    <property type="protein sequence ID" value="KAF9476715.1"/>
    <property type="molecule type" value="Genomic_DNA"/>
</dbReference>
<evidence type="ECO:0000313" key="4">
    <source>
        <dbReference type="EMBL" id="KAF9476715.1"/>
    </source>
</evidence>
<dbReference type="InterPro" id="IPR051767">
    <property type="entry name" value="Nucleoporin_NUP42"/>
</dbReference>
<feature type="compositionally biased region" description="Polar residues" evidence="3">
    <location>
        <begin position="208"/>
        <end position="244"/>
    </location>
</feature>
<evidence type="ECO:0000256" key="2">
    <source>
        <dbReference type="ARBA" id="ARBA00023242"/>
    </source>
</evidence>
<feature type="region of interest" description="Disordered" evidence="3">
    <location>
        <begin position="150"/>
        <end position="263"/>
    </location>
</feature>
<keyword evidence="2" id="KW-0539">Nucleus</keyword>
<dbReference type="OrthoDB" id="20729at2759"/>
<sequence>MTQLVEKPVWPLSSYGASKYELNLLYQLDESPEELRTKYVAAMKAGNLNEYVSTPIRSVESRFHFVSSYNTSPAGSQTQRKPTSAFGKPSGSVFPSTSSAFGGTTSTPSAFASTSSAFGNTPTQGSSAFGNPAPANSVFGSTTTPSAFGSTNPTTSAFGSTSTPTSAFGSTTTPSAFGSTTTPSAFSKPASAFGQPAFGQPAFGQTGFGTPTPATTSAFGQPQNTTTPVSAFSQPAQTTTTSAFGQPAFGQPSFGQTSQPTSSVIKPASGAFSAFAGTGASPFGSTATSTPASGSGGGGFSAFAGSTPSAFGSTTVTPSSTSGSTLPADYADILPQDAILAFKEAKFEFGSVPEWVPPVSVR</sequence>
<feature type="region of interest" description="Disordered" evidence="3">
    <location>
        <begin position="70"/>
        <end position="91"/>
    </location>
</feature>
<evidence type="ECO:0000256" key="3">
    <source>
        <dbReference type="SAM" id="MobiDB-lite"/>
    </source>
</evidence>
<comment type="caution">
    <text evidence="4">The sequence shown here is derived from an EMBL/GenBank/DDBJ whole genome shotgun (WGS) entry which is preliminary data.</text>
</comment>
<keyword evidence="5" id="KW-1185">Reference proteome</keyword>
<feature type="compositionally biased region" description="Polar residues" evidence="3">
    <location>
        <begin position="253"/>
        <end position="263"/>
    </location>
</feature>
<gene>
    <name evidence="4" type="ORF">BDN70DRAFT_811804</name>
</gene>
<dbReference type="Proteomes" id="UP000807469">
    <property type="component" value="Unassembled WGS sequence"/>
</dbReference>
<dbReference type="AlphaFoldDB" id="A0A9P5YXY7"/>
<protein>
    <submittedName>
        <fullName evidence="4">Uncharacterized protein</fullName>
    </submittedName>
</protein>
<dbReference type="GO" id="GO:0005634">
    <property type="term" value="C:nucleus"/>
    <property type="evidence" value="ECO:0007669"/>
    <property type="project" value="UniProtKB-SubCell"/>
</dbReference>
<evidence type="ECO:0000313" key="5">
    <source>
        <dbReference type="Proteomes" id="UP000807469"/>
    </source>
</evidence>
<reference evidence="4" key="1">
    <citation type="submission" date="2020-11" db="EMBL/GenBank/DDBJ databases">
        <authorList>
            <consortium name="DOE Joint Genome Institute"/>
            <person name="Ahrendt S."/>
            <person name="Riley R."/>
            <person name="Andreopoulos W."/>
            <person name="Labutti K."/>
            <person name="Pangilinan J."/>
            <person name="Ruiz-Duenas F.J."/>
            <person name="Barrasa J.M."/>
            <person name="Sanchez-Garcia M."/>
            <person name="Camarero S."/>
            <person name="Miyauchi S."/>
            <person name="Serrano A."/>
            <person name="Linde D."/>
            <person name="Babiker R."/>
            <person name="Drula E."/>
            <person name="Ayuso-Fernandez I."/>
            <person name="Pacheco R."/>
            <person name="Padilla G."/>
            <person name="Ferreira P."/>
            <person name="Barriuso J."/>
            <person name="Kellner H."/>
            <person name="Castanera R."/>
            <person name="Alfaro M."/>
            <person name="Ramirez L."/>
            <person name="Pisabarro A.G."/>
            <person name="Kuo A."/>
            <person name="Tritt A."/>
            <person name="Lipzen A."/>
            <person name="He G."/>
            <person name="Yan M."/>
            <person name="Ng V."/>
            <person name="Cullen D."/>
            <person name="Martin F."/>
            <person name="Rosso M.-N."/>
            <person name="Henrissat B."/>
            <person name="Hibbett D."/>
            <person name="Martinez A.T."/>
            <person name="Grigoriev I.V."/>
        </authorList>
    </citation>
    <scope>NUCLEOTIDE SEQUENCE</scope>
    <source>
        <strain evidence="4">CIRM-BRFM 674</strain>
    </source>
</reference>
<comment type="subcellular location">
    <subcellularLocation>
        <location evidence="1">Nucleus</location>
    </subcellularLocation>
</comment>
<accession>A0A9P5YXY7</accession>
<feature type="compositionally biased region" description="Polar residues" evidence="3">
    <location>
        <begin position="150"/>
        <end position="168"/>
    </location>
</feature>
<proteinExistence type="predicted"/>
<evidence type="ECO:0000256" key="1">
    <source>
        <dbReference type="ARBA" id="ARBA00004123"/>
    </source>
</evidence>
<feature type="compositionally biased region" description="Low complexity" evidence="3">
    <location>
        <begin position="169"/>
        <end position="187"/>
    </location>
</feature>
<dbReference type="PANTHER" id="PTHR46527">
    <property type="entry name" value="NUCLEOPORIN-LIKE PROTEIN 2"/>
    <property type="match status" value="1"/>
</dbReference>
<name>A0A9P5YXY7_9AGAR</name>